<feature type="domain" description="BRCT" evidence="15">
    <location>
        <begin position="580"/>
        <end position="643"/>
    </location>
</feature>
<dbReference type="CDD" id="cd17748">
    <property type="entry name" value="BRCT_DNA_ligase_like"/>
    <property type="match status" value="1"/>
</dbReference>
<evidence type="ECO:0000256" key="12">
    <source>
        <dbReference type="ARBA" id="ARBA00034005"/>
    </source>
</evidence>
<dbReference type="Pfam" id="PF22745">
    <property type="entry name" value="Nlig-Ia"/>
    <property type="match status" value="1"/>
</dbReference>
<evidence type="ECO:0000256" key="10">
    <source>
        <dbReference type="ARBA" id="ARBA00023204"/>
    </source>
</evidence>
<dbReference type="InterPro" id="IPR004149">
    <property type="entry name" value="Znf_DNAligase_C4"/>
</dbReference>
<feature type="binding site" evidence="14">
    <location>
        <position position="130"/>
    </location>
    <ligand>
        <name>NAD(+)</name>
        <dbReference type="ChEBI" id="CHEBI:57540"/>
    </ligand>
</feature>
<keyword evidence="6 14" id="KW-0227">DNA damage</keyword>
<evidence type="ECO:0000313" key="16">
    <source>
        <dbReference type="EMBL" id="TDW20990.1"/>
    </source>
</evidence>
<dbReference type="PANTHER" id="PTHR23389">
    <property type="entry name" value="CHROMOSOME TRANSMISSION FIDELITY FACTOR 18"/>
    <property type="match status" value="1"/>
</dbReference>
<dbReference type="Pfam" id="PF12826">
    <property type="entry name" value="HHH_2"/>
    <property type="match status" value="1"/>
</dbReference>
<dbReference type="InterPro" id="IPR013840">
    <property type="entry name" value="DNAligase_N"/>
</dbReference>
<dbReference type="OrthoDB" id="9759736at2"/>
<dbReference type="InterPro" id="IPR001679">
    <property type="entry name" value="DNA_ligase"/>
</dbReference>
<dbReference type="SUPFAM" id="SSF47781">
    <property type="entry name" value="RuvA domain 2-like"/>
    <property type="match status" value="1"/>
</dbReference>
<dbReference type="EMBL" id="SODD01000009">
    <property type="protein sequence ID" value="TDW20990.1"/>
    <property type="molecule type" value="Genomic_DNA"/>
</dbReference>
<dbReference type="RefSeq" id="WP_134168747.1">
    <property type="nucleotide sequence ID" value="NZ_SODD01000009.1"/>
</dbReference>
<dbReference type="InterPro" id="IPR018239">
    <property type="entry name" value="DNA_ligase_AS"/>
</dbReference>
<evidence type="ECO:0000256" key="5">
    <source>
        <dbReference type="ARBA" id="ARBA00022723"/>
    </source>
</evidence>
<dbReference type="SMART" id="SM00532">
    <property type="entry name" value="LIGANc"/>
    <property type="match status" value="1"/>
</dbReference>
<comment type="function">
    <text evidence="14">DNA ligase that catalyzes the formation of phosphodiester linkages between 5'-phosphoryl and 3'-hydroxyl groups in double-stranded DNA using NAD as a coenzyme and as the energy source for the reaction. It is essential for DNA replication and repair of damaged DNA.</text>
</comment>
<proteinExistence type="inferred from homology"/>
<dbReference type="Pfam" id="PF00533">
    <property type="entry name" value="BRCT"/>
    <property type="match status" value="1"/>
</dbReference>
<keyword evidence="10 14" id="KW-0234">DNA repair</keyword>
<dbReference type="InterPro" id="IPR036420">
    <property type="entry name" value="BRCT_dom_sf"/>
</dbReference>
<keyword evidence="8 14" id="KW-0460">Magnesium</keyword>
<dbReference type="SUPFAM" id="SSF52113">
    <property type="entry name" value="BRCT domain"/>
    <property type="match status" value="1"/>
</dbReference>
<dbReference type="GO" id="GO:0006260">
    <property type="term" value="P:DNA replication"/>
    <property type="evidence" value="ECO:0007669"/>
    <property type="project" value="UniProtKB-KW"/>
</dbReference>
<dbReference type="InterPro" id="IPR001357">
    <property type="entry name" value="BRCT_dom"/>
</dbReference>
<keyword evidence="4 14" id="KW-0235">DNA replication</keyword>
<dbReference type="Pfam" id="PF01653">
    <property type="entry name" value="DNA_ligase_aden"/>
    <property type="match status" value="1"/>
</dbReference>
<feature type="binding site" evidence="14">
    <location>
        <begin position="78"/>
        <end position="79"/>
    </location>
    <ligand>
        <name>NAD(+)</name>
        <dbReference type="ChEBI" id="CHEBI:57540"/>
    </ligand>
</feature>
<dbReference type="PANTHER" id="PTHR23389:SF9">
    <property type="entry name" value="DNA LIGASE"/>
    <property type="match status" value="1"/>
</dbReference>
<dbReference type="GO" id="GO:0006281">
    <property type="term" value="P:DNA repair"/>
    <property type="evidence" value="ECO:0007669"/>
    <property type="project" value="UniProtKB-KW"/>
</dbReference>
<dbReference type="Gene3D" id="2.40.50.140">
    <property type="entry name" value="Nucleic acid-binding proteins"/>
    <property type="match status" value="1"/>
</dbReference>
<dbReference type="GO" id="GO:0003911">
    <property type="term" value="F:DNA ligase (NAD+) activity"/>
    <property type="evidence" value="ECO:0007669"/>
    <property type="project" value="UniProtKB-UniRule"/>
</dbReference>
<evidence type="ECO:0000256" key="13">
    <source>
        <dbReference type="ARBA" id="ARBA00060881"/>
    </source>
</evidence>
<dbReference type="Gene3D" id="3.30.470.30">
    <property type="entry name" value="DNA ligase/mRNA capping enzyme"/>
    <property type="match status" value="1"/>
</dbReference>
<evidence type="ECO:0000256" key="4">
    <source>
        <dbReference type="ARBA" id="ARBA00022705"/>
    </source>
</evidence>
<keyword evidence="7 14" id="KW-0862">Zinc</keyword>
<feature type="binding site" evidence="14">
    <location>
        <position position="164"/>
    </location>
    <ligand>
        <name>NAD(+)</name>
        <dbReference type="ChEBI" id="CHEBI:57540"/>
    </ligand>
</feature>
<dbReference type="InterPro" id="IPR012340">
    <property type="entry name" value="NA-bd_OB-fold"/>
</dbReference>
<evidence type="ECO:0000259" key="15">
    <source>
        <dbReference type="PROSITE" id="PS50172"/>
    </source>
</evidence>
<dbReference type="PROSITE" id="PS01055">
    <property type="entry name" value="DNA_LIGASE_N1"/>
    <property type="match status" value="1"/>
</dbReference>
<evidence type="ECO:0000313" key="17">
    <source>
        <dbReference type="Proteomes" id="UP000294743"/>
    </source>
</evidence>
<organism evidence="16 17">
    <name type="scientific">Breznakia blatticola</name>
    <dbReference type="NCBI Taxonomy" id="1754012"/>
    <lineage>
        <taxon>Bacteria</taxon>
        <taxon>Bacillati</taxon>
        <taxon>Bacillota</taxon>
        <taxon>Erysipelotrichia</taxon>
        <taxon>Erysipelotrichales</taxon>
        <taxon>Erysipelotrichaceae</taxon>
        <taxon>Breznakia</taxon>
    </lineage>
</organism>
<dbReference type="GO" id="GO:0046872">
    <property type="term" value="F:metal ion binding"/>
    <property type="evidence" value="ECO:0007669"/>
    <property type="project" value="UniProtKB-KW"/>
</dbReference>
<protein>
    <recommendedName>
        <fullName evidence="2 14">DNA ligase</fullName>
        <ecNumber evidence="1 14">6.5.1.2</ecNumber>
    </recommendedName>
    <alternativeName>
        <fullName evidence="14">Polydeoxyribonucleotide synthase [NAD(+)]</fullName>
    </alternativeName>
</protein>
<dbReference type="FunFam" id="2.40.50.140:FF:000012">
    <property type="entry name" value="DNA ligase"/>
    <property type="match status" value="1"/>
</dbReference>
<dbReference type="Pfam" id="PF03120">
    <property type="entry name" value="OB_DNA_ligase"/>
    <property type="match status" value="1"/>
</dbReference>
<reference evidence="16 17" key="1">
    <citation type="submission" date="2019-03" db="EMBL/GenBank/DDBJ databases">
        <title>Genomic Encyclopedia of Type Strains, Phase IV (KMG-IV): sequencing the most valuable type-strain genomes for metagenomic binning, comparative biology and taxonomic classification.</title>
        <authorList>
            <person name="Goeker M."/>
        </authorList>
    </citation>
    <scope>NUCLEOTIDE SEQUENCE [LARGE SCALE GENOMIC DNA]</scope>
    <source>
        <strain evidence="16 17">DSM 28867</strain>
    </source>
</reference>
<feature type="binding site" evidence="14">
    <location>
        <position position="279"/>
    </location>
    <ligand>
        <name>NAD(+)</name>
        <dbReference type="ChEBI" id="CHEBI:57540"/>
    </ligand>
</feature>
<dbReference type="SMART" id="SM00292">
    <property type="entry name" value="BRCT"/>
    <property type="match status" value="1"/>
</dbReference>
<dbReference type="CDD" id="cd00114">
    <property type="entry name" value="LIGANc"/>
    <property type="match status" value="1"/>
</dbReference>
<dbReference type="Proteomes" id="UP000294743">
    <property type="component" value="Unassembled WGS sequence"/>
</dbReference>
<feature type="binding site" evidence="14">
    <location>
        <position position="397"/>
    </location>
    <ligand>
        <name>Zn(2+)</name>
        <dbReference type="ChEBI" id="CHEBI:29105"/>
    </ligand>
</feature>
<dbReference type="NCBIfam" id="NF005932">
    <property type="entry name" value="PRK07956.1"/>
    <property type="match status" value="1"/>
</dbReference>
<dbReference type="NCBIfam" id="TIGR00575">
    <property type="entry name" value="dnlj"/>
    <property type="match status" value="1"/>
</dbReference>
<dbReference type="Gene3D" id="1.10.287.610">
    <property type="entry name" value="Helix hairpin bin"/>
    <property type="match status" value="1"/>
</dbReference>
<feature type="binding site" evidence="14">
    <location>
        <position position="303"/>
    </location>
    <ligand>
        <name>NAD(+)</name>
        <dbReference type="ChEBI" id="CHEBI:57540"/>
    </ligand>
</feature>
<dbReference type="InterPro" id="IPR013839">
    <property type="entry name" value="DNAligase_adenylation"/>
</dbReference>
<evidence type="ECO:0000256" key="3">
    <source>
        <dbReference type="ARBA" id="ARBA00022598"/>
    </source>
</evidence>
<dbReference type="InterPro" id="IPR004150">
    <property type="entry name" value="NAD_DNA_ligase_OB"/>
</dbReference>
<dbReference type="AlphaFoldDB" id="A0A4R7ZYZ7"/>
<dbReference type="HAMAP" id="MF_01588">
    <property type="entry name" value="DNA_ligase_A"/>
    <property type="match status" value="1"/>
</dbReference>
<keyword evidence="17" id="KW-1185">Reference proteome</keyword>
<dbReference type="FunFam" id="1.10.287.610:FF:000002">
    <property type="entry name" value="DNA ligase"/>
    <property type="match status" value="1"/>
</dbReference>
<evidence type="ECO:0000256" key="11">
    <source>
        <dbReference type="ARBA" id="ARBA00023211"/>
    </source>
</evidence>
<evidence type="ECO:0000256" key="8">
    <source>
        <dbReference type="ARBA" id="ARBA00022842"/>
    </source>
</evidence>
<dbReference type="Gene3D" id="6.20.10.30">
    <property type="match status" value="1"/>
</dbReference>
<dbReference type="InterPro" id="IPR010994">
    <property type="entry name" value="RuvA_2-like"/>
</dbReference>
<keyword evidence="11 14" id="KW-0464">Manganese</keyword>
<evidence type="ECO:0000256" key="1">
    <source>
        <dbReference type="ARBA" id="ARBA00012722"/>
    </source>
</evidence>
<dbReference type="PIRSF" id="PIRSF001604">
    <property type="entry name" value="LigA"/>
    <property type="match status" value="1"/>
</dbReference>
<sequence length="662" mass="74707">MNQRIKELRDLLHTYGYEYYVLDKPSVSDQEYDRLMQELQDLEKEHPEDYDANSPTQRVGGKILEGFGKVRHVRQMYSLGNGYNYEDLQSFVKRVDASVGDTDFVLELKIDGLAMSLHYDNGIFVQAVTRGDGVVGEDVTENIRMIGSIPMQIPYKDTLEIRGEIYMPKASFEQVNAKRAKQNEELFANPRNAAAGTIRQLDTNVVYQRKLDGFWYQLAVDVEGVNSQSDSLEFLAHNGFKINPEYRICKNMDEIWSFIETNSEKRATLPYEIDGIVIKVNSLAKQNQLGYTVKTPKWAIAYKFPAEEVVTKLTDITLTVGRTGKVTPNAVLEVVRVAGTKVQAAQLHNEDYIAHKDIRIGDMVVVRKAGDIIPEVVRSLPERRDGSQGVYTFPTTCPVCHTHLVRYDGEADHYCINVDCPARVLESMVHFASRDAMNIDTLGDKRIALFHENHLLDTIEDIYTLHEHRDTLIQMEGFKETSIDKLLDAIETSKSKPLDDLLYGLGIKHIGKKAAHVLAQHFKDMDQLMAATYDQLIAVNDIGYISAESVIDFFKEDSNQRLIERLKSFGLRMNSDTIDNIETMFSDKTVVLTGSLTGLTRNEAKALLEKYGANVSGSVSKKTDLVIYGEEAGSKLSKAQQLGVETMDEATFLAEVSKYEEN</sequence>
<dbReference type="FunFam" id="3.30.470.30:FF:000001">
    <property type="entry name" value="DNA ligase"/>
    <property type="match status" value="1"/>
</dbReference>
<comment type="catalytic activity">
    <reaction evidence="12 14">
        <text>NAD(+) + (deoxyribonucleotide)n-3'-hydroxyl + 5'-phospho-(deoxyribonucleotide)m = (deoxyribonucleotide)n+m + AMP + beta-nicotinamide D-nucleotide.</text>
        <dbReference type="EC" id="6.5.1.2"/>
    </reaction>
</comment>
<evidence type="ECO:0000256" key="14">
    <source>
        <dbReference type="HAMAP-Rule" id="MF_01588"/>
    </source>
</evidence>
<dbReference type="Gene3D" id="1.10.150.20">
    <property type="entry name" value="5' to 3' exonuclease, C-terminal subdomain"/>
    <property type="match status" value="2"/>
</dbReference>
<dbReference type="Pfam" id="PF03119">
    <property type="entry name" value="DNA_ligase_ZBD"/>
    <property type="match status" value="1"/>
</dbReference>
<feature type="active site" description="N6-AMP-lysine intermediate" evidence="14">
    <location>
        <position position="109"/>
    </location>
</feature>
<dbReference type="FunFam" id="1.10.150.20:FF:000006">
    <property type="entry name" value="DNA ligase"/>
    <property type="match status" value="1"/>
</dbReference>
<dbReference type="InterPro" id="IPR041663">
    <property type="entry name" value="DisA/LigA_HHH"/>
</dbReference>
<keyword evidence="5 14" id="KW-0479">Metal-binding</keyword>
<keyword evidence="3 14" id="KW-0436">Ligase</keyword>
<evidence type="ECO:0000256" key="9">
    <source>
        <dbReference type="ARBA" id="ARBA00023027"/>
    </source>
</evidence>
<dbReference type="Gene3D" id="3.40.50.10190">
    <property type="entry name" value="BRCT domain"/>
    <property type="match status" value="1"/>
</dbReference>
<evidence type="ECO:0000256" key="7">
    <source>
        <dbReference type="ARBA" id="ARBA00022833"/>
    </source>
</evidence>
<comment type="caution">
    <text evidence="16">The sequence shown here is derived from an EMBL/GenBank/DDBJ whole genome shotgun (WGS) entry which is preliminary data.</text>
</comment>
<feature type="binding site" evidence="14">
    <location>
        <position position="420"/>
    </location>
    <ligand>
        <name>Zn(2+)</name>
        <dbReference type="ChEBI" id="CHEBI:29105"/>
    </ligand>
</feature>
<feature type="binding site" evidence="14">
    <location>
        <position position="107"/>
    </location>
    <ligand>
        <name>NAD(+)</name>
        <dbReference type="ChEBI" id="CHEBI:57540"/>
    </ligand>
</feature>
<evidence type="ECO:0000256" key="2">
    <source>
        <dbReference type="ARBA" id="ARBA00013308"/>
    </source>
</evidence>
<keyword evidence="9 14" id="KW-0520">NAD</keyword>
<feature type="binding site" evidence="14">
    <location>
        <begin position="29"/>
        <end position="33"/>
    </location>
    <ligand>
        <name>NAD(+)</name>
        <dbReference type="ChEBI" id="CHEBI:57540"/>
    </ligand>
</feature>
<feature type="binding site" evidence="14">
    <location>
        <position position="400"/>
    </location>
    <ligand>
        <name>Zn(2+)</name>
        <dbReference type="ChEBI" id="CHEBI:29105"/>
    </ligand>
</feature>
<accession>A0A4R7ZYZ7</accession>
<evidence type="ECO:0000256" key="6">
    <source>
        <dbReference type="ARBA" id="ARBA00022763"/>
    </source>
</evidence>
<name>A0A4R7ZYZ7_9FIRM</name>
<dbReference type="SUPFAM" id="SSF50249">
    <property type="entry name" value="Nucleic acid-binding proteins"/>
    <property type="match status" value="1"/>
</dbReference>
<dbReference type="EC" id="6.5.1.2" evidence="1 14"/>
<dbReference type="PROSITE" id="PS50172">
    <property type="entry name" value="BRCT"/>
    <property type="match status" value="1"/>
</dbReference>
<dbReference type="GO" id="GO:0005829">
    <property type="term" value="C:cytosol"/>
    <property type="evidence" value="ECO:0007669"/>
    <property type="project" value="TreeGrafter"/>
</dbReference>
<comment type="cofactor">
    <cofactor evidence="14">
        <name>Mg(2+)</name>
        <dbReference type="ChEBI" id="CHEBI:18420"/>
    </cofactor>
    <cofactor evidence="14">
        <name>Mn(2+)</name>
        <dbReference type="ChEBI" id="CHEBI:29035"/>
    </cofactor>
</comment>
<feature type="binding site" evidence="14">
    <location>
        <position position="415"/>
    </location>
    <ligand>
        <name>Zn(2+)</name>
        <dbReference type="ChEBI" id="CHEBI:29105"/>
    </ligand>
</feature>
<comment type="similarity">
    <text evidence="13 14">Belongs to the NAD-dependent DNA ligase family. LigA subfamily.</text>
</comment>
<gene>
    <name evidence="14" type="primary">ligA</name>
    <name evidence="16" type="ORF">EDD63_10925</name>
</gene>
<dbReference type="SUPFAM" id="SSF56091">
    <property type="entry name" value="DNA ligase/mRNA capping enzyme, catalytic domain"/>
    <property type="match status" value="1"/>
</dbReference>